<organism evidence="1 2">
    <name type="scientific">Alteribacillus persepolensis</name>
    <dbReference type="NCBI Taxonomy" id="568899"/>
    <lineage>
        <taxon>Bacteria</taxon>
        <taxon>Bacillati</taxon>
        <taxon>Bacillota</taxon>
        <taxon>Bacilli</taxon>
        <taxon>Bacillales</taxon>
        <taxon>Bacillaceae</taxon>
        <taxon>Alteribacillus</taxon>
    </lineage>
</organism>
<dbReference type="OrthoDB" id="7869153at2"/>
<dbReference type="STRING" id="568899.SAMN05192534_1215"/>
<protein>
    <submittedName>
        <fullName evidence="1">YheC/D like ATP-grasp</fullName>
    </submittedName>
</protein>
<dbReference type="SUPFAM" id="SSF56059">
    <property type="entry name" value="Glutathione synthetase ATP-binding domain-like"/>
    <property type="match status" value="1"/>
</dbReference>
<sequence length="398" mass="46748">MADTITPLKPLEKPRNVSIKEKTKEKKDQAYYGVLISHKYFQKLLKQKAHFRTKKLIKVNKETIKFRLYFFSVMTVNIKKQEIRGIYYDDKAGKFKTARYPYPDFLYRRGGVKKNKKTYHIFLRQCKRRNTIFLNPASLGNWDVYKRFQKVHSLKKYLQETILYKEPSDLYSMLKKHRIIYLKGKTGRKGQNVIRIEKVSAKKYRYRYYNVVTKKVETIQARSRKELIPFIESFYKGKTFMIQEAIPLLEINKRRVDLRAELQRDETGMITICGISARVGKAKSPVTTHAKAVTINELFTRLKLSSDKKAALLSDIEEFLYKIYQEAENHYGMFAEMGIDFALDQNDNIKFIECNSQSVKVSLYKAHGSQALEKSLSNVLQFADYLHKENTKKAAKAN</sequence>
<dbReference type="Proteomes" id="UP000199163">
    <property type="component" value="Unassembled WGS sequence"/>
</dbReference>
<accession>A0A1G8HQQ1</accession>
<name>A0A1G8HQQ1_9BACI</name>
<dbReference type="EMBL" id="FNDK01000021">
    <property type="protein sequence ID" value="SDI08872.1"/>
    <property type="molecule type" value="Genomic_DNA"/>
</dbReference>
<gene>
    <name evidence="1" type="ORF">SAMN05192534_1215</name>
</gene>
<keyword evidence="2" id="KW-1185">Reference proteome</keyword>
<reference evidence="1 2" key="1">
    <citation type="submission" date="2016-10" db="EMBL/GenBank/DDBJ databases">
        <authorList>
            <person name="de Groot N.N."/>
        </authorList>
    </citation>
    <scope>NUCLEOTIDE SEQUENCE [LARGE SCALE GENOMIC DNA]</scope>
    <source>
        <strain evidence="1 2">DSM 21632</strain>
    </source>
</reference>
<dbReference type="InterPro" id="IPR026838">
    <property type="entry name" value="YheC/D"/>
</dbReference>
<dbReference type="Pfam" id="PF14398">
    <property type="entry name" value="ATPgrasp_YheCD"/>
    <property type="match status" value="1"/>
</dbReference>
<evidence type="ECO:0000313" key="1">
    <source>
        <dbReference type="EMBL" id="SDI08872.1"/>
    </source>
</evidence>
<evidence type="ECO:0000313" key="2">
    <source>
        <dbReference type="Proteomes" id="UP000199163"/>
    </source>
</evidence>
<dbReference type="RefSeq" id="WP_091275261.1">
    <property type="nucleotide sequence ID" value="NZ_FNDK01000021.1"/>
</dbReference>
<dbReference type="AlphaFoldDB" id="A0A1G8HQQ1"/>
<proteinExistence type="predicted"/>